<accession>A0A383REL9</accession>
<proteinExistence type="predicted"/>
<dbReference type="EMBL" id="LS992241">
    <property type="protein sequence ID" value="SYX84944.1"/>
    <property type="molecule type" value="Genomic_DNA"/>
</dbReference>
<evidence type="ECO:0000313" key="1">
    <source>
        <dbReference type="EMBL" id="SYX84944.1"/>
    </source>
</evidence>
<name>A0A383REL9_PAEAL</name>
<dbReference type="Proteomes" id="UP000304148">
    <property type="component" value="Chromosome"/>
</dbReference>
<evidence type="ECO:0000313" key="2">
    <source>
        <dbReference type="Proteomes" id="UP000304148"/>
    </source>
</evidence>
<protein>
    <submittedName>
        <fullName evidence="1">Uncharacterized protein</fullName>
    </submittedName>
</protein>
<reference evidence="2" key="1">
    <citation type="submission" date="2018-08" db="EMBL/GenBank/DDBJ databases">
        <authorList>
            <person name="Chevrot R."/>
        </authorList>
    </citation>
    <scope>NUCLEOTIDE SEQUENCE [LARGE SCALE GENOMIC DNA]</scope>
</reference>
<organism evidence="1 2">
    <name type="scientific">Paenibacillus alvei</name>
    <name type="common">Bacillus alvei</name>
    <dbReference type="NCBI Taxonomy" id="44250"/>
    <lineage>
        <taxon>Bacteria</taxon>
        <taxon>Bacillati</taxon>
        <taxon>Bacillota</taxon>
        <taxon>Bacilli</taxon>
        <taxon>Bacillales</taxon>
        <taxon>Paenibacillaceae</taxon>
        <taxon>Paenibacillus</taxon>
    </lineage>
</organism>
<gene>
    <name evidence="1" type="ORF">PBLR_13366</name>
</gene>
<sequence>MPPSNYLEKYDQKSVNLLNGNIYVFLYR</sequence>
<dbReference type="AlphaFoldDB" id="A0A383REL9"/>